<dbReference type="KEGG" id="iho:Igni_0204"/>
<accession>A8A8Y6</accession>
<keyword evidence="2" id="KW-1185">Reference proteome</keyword>
<dbReference type="STRING" id="453591.Igni_0204"/>
<gene>
    <name evidence="1" type="ordered locus">Igni_0204</name>
</gene>
<proteinExistence type="predicted"/>
<evidence type="ECO:0000313" key="2">
    <source>
        <dbReference type="Proteomes" id="UP000000262"/>
    </source>
</evidence>
<dbReference type="AlphaFoldDB" id="A8A8Y6"/>
<reference evidence="1 2" key="1">
    <citation type="journal article" date="2008" name="Genome Biol.">
        <title>A genomic analysis of the archaeal system Ignicoccus hospitalis-Nanoarchaeum equitans.</title>
        <authorList>
            <person name="Podar M."/>
            <person name="Anderson I."/>
            <person name="Makarova K.S."/>
            <person name="Elkins J.G."/>
            <person name="Ivanova N."/>
            <person name="Wall M.A."/>
            <person name="Lykidis A."/>
            <person name="Mavromatis K."/>
            <person name="Sun H."/>
            <person name="Hudson M.E."/>
            <person name="Chen W."/>
            <person name="Deciu C."/>
            <person name="Hutchison D."/>
            <person name="Eads J.R."/>
            <person name="Anderson A."/>
            <person name="Fernandes F."/>
            <person name="Szeto E."/>
            <person name="Lapidus A."/>
            <person name="Kyrpides N.C."/>
            <person name="Saier M.H.Jr."/>
            <person name="Richardson P.M."/>
            <person name="Rachel R."/>
            <person name="Huber H."/>
            <person name="Eisen J.A."/>
            <person name="Koonin E.V."/>
            <person name="Keller M."/>
            <person name="Stetter K.O."/>
        </authorList>
    </citation>
    <scope>NUCLEOTIDE SEQUENCE [LARGE SCALE GENOMIC DNA]</scope>
    <source>
        <strain evidence="2">KIN4/I / DSM 18386 / JCM 14125</strain>
    </source>
</reference>
<dbReference type="GeneID" id="5562143"/>
<organism evidence="1 2">
    <name type="scientific">Ignicoccus hospitalis (strain KIN4/I / DSM 18386 / JCM 14125)</name>
    <dbReference type="NCBI Taxonomy" id="453591"/>
    <lineage>
        <taxon>Archaea</taxon>
        <taxon>Thermoproteota</taxon>
        <taxon>Thermoprotei</taxon>
        <taxon>Desulfurococcales</taxon>
        <taxon>Desulfurococcaceae</taxon>
        <taxon>Ignicoccus</taxon>
    </lineage>
</organism>
<name>A8A8Y6_IGNH4</name>
<dbReference type="HOGENOM" id="CLU_2021481_0_0_2"/>
<dbReference type="RefSeq" id="WP_011998240.1">
    <property type="nucleotide sequence ID" value="NC_009776.1"/>
</dbReference>
<dbReference type="EMBL" id="CP000816">
    <property type="protein sequence ID" value="ABU81388.1"/>
    <property type="molecule type" value="Genomic_DNA"/>
</dbReference>
<sequence length="122" mass="13439">MVGRGEVFTLLLFYLVLSKTREAIVTNATTSAQDFLKVCNDTVTVYLNGFPEYVVIGEGCLTVPLLANNFTLLDNKVFFWNSTPITLMKEDNEGTRGLSVPPWVAPTALLLIRGLLSKRAAL</sequence>
<protein>
    <submittedName>
        <fullName evidence="1">Uncharacterized protein</fullName>
    </submittedName>
</protein>
<dbReference type="Proteomes" id="UP000000262">
    <property type="component" value="Chromosome"/>
</dbReference>
<evidence type="ECO:0000313" key="1">
    <source>
        <dbReference type="EMBL" id="ABU81388.1"/>
    </source>
</evidence>